<protein>
    <submittedName>
        <fullName evidence="1 2">Uncharacterized protein</fullName>
    </submittedName>
</protein>
<proteinExistence type="predicted"/>
<reference evidence="1 2" key="1">
    <citation type="journal article" date="2010" name="Nature">
        <title>Genome sequence of the palaeopolyploid soybean.</title>
        <authorList>
            <person name="Schmutz J."/>
            <person name="Cannon S.B."/>
            <person name="Schlueter J."/>
            <person name="Ma J."/>
            <person name="Mitros T."/>
            <person name="Nelson W."/>
            <person name="Hyten D.L."/>
            <person name="Song Q."/>
            <person name="Thelen J.J."/>
            <person name="Cheng J."/>
            <person name="Xu D."/>
            <person name="Hellsten U."/>
            <person name="May G.D."/>
            <person name="Yu Y."/>
            <person name="Sakurai T."/>
            <person name="Umezawa T."/>
            <person name="Bhattacharyya M.K."/>
            <person name="Sandhu D."/>
            <person name="Valliyodan B."/>
            <person name="Lindquist E."/>
            <person name="Peto M."/>
            <person name="Grant D."/>
            <person name="Shu S."/>
            <person name="Goodstein D."/>
            <person name="Barry K."/>
            <person name="Futrell-Griggs M."/>
            <person name="Abernathy B."/>
            <person name="Du J."/>
            <person name="Tian Z."/>
            <person name="Zhu L."/>
            <person name="Gill N."/>
            <person name="Joshi T."/>
            <person name="Libault M."/>
            <person name="Sethuraman A."/>
            <person name="Zhang X.-C."/>
            <person name="Shinozaki K."/>
            <person name="Nguyen H.T."/>
            <person name="Wing R.A."/>
            <person name="Cregan P."/>
            <person name="Specht J."/>
            <person name="Grimwood J."/>
            <person name="Rokhsar D."/>
            <person name="Stacey G."/>
            <person name="Shoemaker R.C."/>
            <person name="Jackson S.A."/>
        </authorList>
    </citation>
    <scope>NUCLEOTIDE SEQUENCE</scope>
    <source>
        <strain evidence="2">cv. Williams 82</strain>
        <tissue evidence="1">Callus</tissue>
    </source>
</reference>
<reference evidence="2" key="2">
    <citation type="submission" date="2018-02" db="UniProtKB">
        <authorList>
            <consortium name="EnsemblPlants"/>
        </authorList>
    </citation>
    <scope>IDENTIFICATION</scope>
    <source>
        <strain evidence="2">Williams 82</strain>
    </source>
</reference>
<dbReference type="Gramene" id="KRG94815">
    <property type="protein sequence ID" value="KRG94815"/>
    <property type="gene ID" value="GLYMA_19G111100"/>
</dbReference>
<dbReference type="AlphaFoldDB" id="A0A0R0EKH9"/>
<accession>A0A0R0EKH9</accession>
<evidence type="ECO:0000313" key="3">
    <source>
        <dbReference type="Proteomes" id="UP000008827"/>
    </source>
</evidence>
<evidence type="ECO:0000313" key="1">
    <source>
        <dbReference type="EMBL" id="KRG94815.1"/>
    </source>
</evidence>
<dbReference type="EnsemblPlants" id="KRG94815">
    <property type="protein sequence ID" value="KRG94815"/>
    <property type="gene ID" value="GLYMA_19G111100"/>
</dbReference>
<reference evidence="1" key="3">
    <citation type="submission" date="2018-07" db="EMBL/GenBank/DDBJ databases">
        <title>WGS assembly of Glycine max.</title>
        <authorList>
            <person name="Schmutz J."/>
            <person name="Cannon S."/>
            <person name="Schlueter J."/>
            <person name="Ma J."/>
            <person name="Mitros T."/>
            <person name="Nelson W."/>
            <person name="Hyten D."/>
            <person name="Song Q."/>
            <person name="Thelen J."/>
            <person name="Cheng J."/>
            <person name="Xu D."/>
            <person name="Hellsten U."/>
            <person name="May G."/>
            <person name="Yu Y."/>
            <person name="Sakurai T."/>
            <person name="Umezawa T."/>
            <person name="Bhattacharyya M."/>
            <person name="Sandhu D."/>
            <person name="Valliyodan B."/>
            <person name="Lindquist E."/>
            <person name="Peto M."/>
            <person name="Grant D."/>
            <person name="Shu S."/>
            <person name="Goodstein D."/>
            <person name="Barry K."/>
            <person name="Futrell-Griggs M."/>
            <person name="Abernathy B."/>
            <person name="Du J."/>
            <person name="Tian Z."/>
            <person name="Zhu L."/>
            <person name="Gill N."/>
            <person name="Joshi T."/>
            <person name="Libault M."/>
            <person name="Sethuraman A."/>
            <person name="Zhang X."/>
            <person name="Shinozaki K."/>
            <person name="Nguyen H."/>
            <person name="Wing R."/>
            <person name="Cregan P."/>
            <person name="Specht J."/>
            <person name="Grimwood J."/>
            <person name="Rokhsar D."/>
            <person name="Stacey G."/>
            <person name="Shoemaker R."/>
            <person name="Jackson S."/>
        </authorList>
    </citation>
    <scope>NUCLEOTIDE SEQUENCE</scope>
    <source>
        <tissue evidence="1">Callus</tissue>
    </source>
</reference>
<keyword evidence="3" id="KW-1185">Reference proteome</keyword>
<dbReference type="EMBL" id="CM000852">
    <property type="protein sequence ID" value="KRG94815.1"/>
    <property type="molecule type" value="Genomic_DNA"/>
</dbReference>
<dbReference type="Proteomes" id="UP000008827">
    <property type="component" value="Chromosome 19"/>
</dbReference>
<gene>
    <name evidence="1" type="ORF">GLYMA_19G111100</name>
</gene>
<evidence type="ECO:0000313" key="2">
    <source>
        <dbReference type="EnsemblPlants" id="KRG94815"/>
    </source>
</evidence>
<dbReference type="InParanoid" id="A0A0R0EKH9"/>
<organism evidence="1">
    <name type="scientific">Glycine max</name>
    <name type="common">Soybean</name>
    <name type="synonym">Glycine hispida</name>
    <dbReference type="NCBI Taxonomy" id="3847"/>
    <lineage>
        <taxon>Eukaryota</taxon>
        <taxon>Viridiplantae</taxon>
        <taxon>Streptophyta</taxon>
        <taxon>Embryophyta</taxon>
        <taxon>Tracheophyta</taxon>
        <taxon>Spermatophyta</taxon>
        <taxon>Magnoliopsida</taxon>
        <taxon>eudicotyledons</taxon>
        <taxon>Gunneridae</taxon>
        <taxon>Pentapetalae</taxon>
        <taxon>rosids</taxon>
        <taxon>fabids</taxon>
        <taxon>Fabales</taxon>
        <taxon>Fabaceae</taxon>
        <taxon>Papilionoideae</taxon>
        <taxon>50 kb inversion clade</taxon>
        <taxon>NPAAA clade</taxon>
        <taxon>indigoferoid/millettioid clade</taxon>
        <taxon>Phaseoleae</taxon>
        <taxon>Glycine</taxon>
        <taxon>Glycine subgen. Soja</taxon>
    </lineage>
</organism>
<sequence length="110" mass="12758">MDQTLTKTESDLPDSNQRPKDFYLEYQLQSSALPTELSSIKSCSCSLDSITLSASKLKFQFTFVVKSHFTLFRFQNLYKYMTQKRNCVKDFVSSIRKTSALHLMQLYSDS</sequence>
<name>A0A0R0EKH9_SOYBN</name>